<reference evidence="1 2" key="1">
    <citation type="journal article" date="2017" name="Nat. Commun.">
        <title>Genome assembly with in vitro proximity ligation data and whole-genome triplication in lettuce.</title>
        <authorList>
            <person name="Reyes-Chin-Wo S."/>
            <person name="Wang Z."/>
            <person name="Yang X."/>
            <person name="Kozik A."/>
            <person name="Arikit S."/>
            <person name="Song C."/>
            <person name="Xia L."/>
            <person name="Froenicke L."/>
            <person name="Lavelle D.O."/>
            <person name="Truco M.J."/>
            <person name="Xia R."/>
            <person name="Zhu S."/>
            <person name="Xu C."/>
            <person name="Xu H."/>
            <person name="Xu X."/>
            <person name="Cox K."/>
            <person name="Korf I."/>
            <person name="Meyers B.C."/>
            <person name="Michelmore R.W."/>
        </authorList>
    </citation>
    <scope>NUCLEOTIDE SEQUENCE [LARGE SCALE GENOMIC DNA]</scope>
    <source>
        <strain evidence="2">cv. Salinas</strain>
        <tissue evidence="1">Seedlings</tissue>
    </source>
</reference>
<protein>
    <recommendedName>
        <fullName evidence="3">Myb/SANT-like domain-containing protein</fullName>
    </recommendedName>
</protein>
<proteinExistence type="predicted"/>
<dbReference type="EMBL" id="NBSK02000001">
    <property type="protein sequence ID" value="KAJ0227113.1"/>
    <property type="molecule type" value="Genomic_DNA"/>
</dbReference>
<dbReference type="PANTHER" id="PTHR45023">
    <property type="match status" value="1"/>
</dbReference>
<evidence type="ECO:0000313" key="1">
    <source>
        <dbReference type="EMBL" id="KAJ0227113.1"/>
    </source>
</evidence>
<name>A0A9R1WN25_LACSA</name>
<evidence type="ECO:0000313" key="2">
    <source>
        <dbReference type="Proteomes" id="UP000235145"/>
    </source>
</evidence>
<evidence type="ECO:0008006" key="3">
    <source>
        <dbReference type="Google" id="ProtNLM"/>
    </source>
</evidence>
<dbReference type="AlphaFoldDB" id="A0A9R1WN25"/>
<organism evidence="1 2">
    <name type="scientific">Lactuca sativa</name>
    <name type="common">Garden lettuce</name>
    <dbReference type="NCBI Taxonomy" id="4236"/>
    <lineage>
        <taxon>Eukaryota</taxon>
        <taxon>Viridiplantae</taxon>
        <taxon>Streptophyta</taxon>
        <taxon>Embryophyta</taxon>
        <taxon>Tracheophyta</taxon>
        <taxon>Spermatophyta</taxon>
        <taxon>Magnoliopsida</taxon>
        <taxon>eudicotyledons</taxon>
        <taxon>Gunneridae</taxon>
        <taxon>Pentapetalae</taxon>
        <taxon>asterids</taxon>
        <taxon>campanulids</taxon>
        <taxon>Asterales</taxon>
        <taxon>Asteraceae</taxon>
        <taxon>Cichorioideae</taxon>
        <taxon>Cichorieae</taxon>
        <taxon>Lactucinae</taxon>
        <taxon>Lactuca</taxon>
    </lineage>
</organism>
<accession>A0A9R1WN25</accession>
<comment type="caution">
    <text evidence="1">The sequence shown here is derived from an EMBL/GenBank/DDBJ whole genome shotgun (WGS) entry which is preliminary data.</text>
</comment>
<sequence>MSAYFIVSEDKCRGKNQKKTSIWAQVKDLYDANQAKNPGKIGNMNIAQMKGHYKLLNESAGKWVGVYREAYRKRRSGMSMKDVENEAHCNDTILRSTRRVVAGRSTCLSDLLDESKKGLNE</sequence>
<keyword evidence="2" id="KW-1185">Reference proteome</keyword>
<dbReference type="PANTHER" id="PTHR45023:SF4">
    <property type="entry name" value="GLYCINE-RICH PROTEIN-RELATED"/>
    <property type="match status" value="1"/>
</dbReference>
<dbReference type="Proteomes" id="UP000235145">
    <property type="component" value="Unassembled WGS sequence"/>
</dbReference>
<gene>
    <name evidence="1" type="ORF">LSAT_V11C100020080</name>
</gene>